<reference evidence="1 2" key="1">
    <citation type="submission" date="2018-05" db="EMBL/GenBank/DDBJ databases">
        <title>Genomic Encyclopedia of Type Strains, Phase I: the one thousand microbial genomes (KMG-I) project.</title>
        <authorList>
            <person name="Kyrpides N."/>
        </authorList>
    </citation>
    <scope>NUCLEOTIDE SEQUENCE [LARGE SCALE GENOMIC DNA]</scope>
    <source>
        <strain evidence="1 2">DSM 15611</strain>
    </source>
</reference>
<keyword evidence="2" id="KW-1185">Reference proteome</keyword>
<comment type="caution">
    <text evidence="1">The sequence shown here is derived from an EMBL/GenBank/DDBJ whole genome shotgun (WGS) entry which is preliminary data.</text>
</comment>
<gene>
    <name evidence="1" type="ORF">EJ73_00905</name>
</gene>
<name>A0A318HWU9_9BACT</name>
<organism evidence="1 2">
    <name type="scientific">Hoylesella shahii DSM 15611 = JCM 12083</name>
    <dbReference type="NCBI Taxonomy" id="1122991"/>
    <lineage>
        <taxon>Bacteria</taxon>
        <taxon>Pseudomonadati</taxon>
        <taxon>Bacteroidota</taxon>
        <taxon>Bacteroidia</taxon>
        <taxon>Bacteroidales</taxon>
        <taxon>Prevotellaceae</taxon>
        <taxon>Hoylesella</taxon>
    </lineage>
</organism>
<proteinExistence type="predicted"/>
<protein>
    <submittedName>
        <fullName evidence="1">Uncharacterized protein</fullName>
    </submittedName>
</protein>
<evidence type="ECO:0000313" key="2">
    <source>
        <dbReference type="Proteomes" id="UP000248314"/>
    </source>
</evidence>
<dbReference type="AlphaFoldDB" id="A0A318HWU9"/>
<accession>A0A318HWU9</accession>
<dbReference type="Proteomes" id="UP000248314">
    <property type="component" value="Unassembled WGS sequence"/>
</dbReference>
<sequence>MSITINKRHFVLAIFLFSVFVHAWCLRAATTNFLERKHRTSSFALTDGEETMLPYFTGETSTCLYTVYFLGDSPKERSFWDVYNKAGFWKGKDNERPHLYTKDIERHIKTAIKQYNIYAIALNKSMIKSNSKGDFTPNADAQYTTFQLKEGKWTSVDSFNVMQSPTNTAKYLLKLLNKTNPTNTQLLGDSLVSTHNFVQRVNTTCAENASGCILEKLKINYYQLYSNTPSMFFCLDESHKIKFKSYRTINSIEEHIKTYALLLTNNVLSDSMLCYEYYNNAGTLSCYEKLYYVDIRKRKIWTVCLTYDVESIEAADAEIYIIDLNRGCFRRENN</sequence>
<dbReference type="EMBL" id="QJJX01000008">
    <property type="protein sequence ID" value="PXX22924.1"/>
    <property type="molecule type" value="Genomic_DNA"/>
</dbReference>
<evidence type="ECO:0000313" key="1">
    <source>
        <dbReference type="EMBL" id="PXX22924.1"/>
    </source>
</evidence>